<evidence type="ECO:0000259" key="2">
    <source>
        <dbReference type="Pfam" id="PF01137"/>
    </source>
</evidence>
<dbReference type="Gene3D" id="3.65.10.20">
    <property type="entry name" value="RNA 3'-terminal phosphate cyclase domain"/>
    <property type="match status" value="2"/>
</dbReference>
<dbReference type="Proteomes" id="UP000309340">
    <property type="component" value="Unassembled WGS sequence"/>
</dbReference>
<feature type="domain" description="RNA 3'-terminal phosphate cyclase" evidence="2">
    <location>
        <begin position="18"/>
        <end position="408"/>
    </location>
</feature>
<evidence type="ECO:0000313" key="3">
    <source>
        <dbReference type="EMBL" id="TKA57592.1"/>
    </source>
</evidence>
<keyword evidence="4" id="KW-1185">Reference proteome</keyword>
<dbReference type="PANTHER" id="PTHR11096:SF0">
    <property type="entry name" value="RNA 3'-TERMINAL PHOSPHATE CYCLASE"/>
    <property type="match status" value="1"/>
</dbReference>
<dbReference type="GO" id="GO:0006396">
    <property type="term" value="P:RNA processing"/>
    <property type="evidence" value="ECO:0007669"/>
    <property type="project" value="InterPro"/>
</dbReference>
<dbReference type="EMBL" id="NAJQ01001515">
    <property type="protein sequence ID" value="TKA57592.1"/>
    <property type="molecule type" value="Genomic_DNA"/>
</dbReference>
<dbReference type="GO" id="GO:0005634">
    <property type="term" value="C:nucleus"/>
    <property type="evidence" value="ECO:0007669"/>
    <property type="project" value="TreeGrafter"/>
</dbReference>
<sequence length="460" mass="49581">MATAPTPTVPIELDGRTLEGGGQLIRIALCLSALTSIPVKITHIRGNRSGGGGLKAQHLACVNWLAQVCDARVEGGEKGSRTLLFVPRSAKADIGIEGRGVPAVFRKKVLKDGSRVWEARLDIGTAGSTGLALQAILPFILFTKLPGSEENSMPIRLTLSGGTNVSGSPSYDYITQILLPTLANIGFRGITASLGKRGWSQGGTSIGNFTLTREDTEKRNRAERPTAPCSLSATVIAPAAYHDHFRNRLATAIAMHFGSDDTAPDIPIETHCEDSHYEKRLYLLLVAKTASRKPDTYPERATLPHHYLGRDWLYDRKIPSNGHPKAIADMAGRVVRELHCEVSSGACVDEHLRDQMVVFQALGEGRSEVFAGWEEEDEDGEERVAREPSLHARTAEWVCREMLGVRFDAGGVCEGVGYGGDTDGSGRGKGSEAGVDGTMANDLAERTAELKLGDREDRAS</sequence>
<evidence type="ECO:0000313" key="4">
    <source>
        <dbReference type="Proteomes" id="UP000309340"/>
    </source>
</evidence>
<dbReference type="InterPro" id="IPR000228">
    <property type="entry name" value="RNA3'_term_phos_cyc"/>
</dbReference>
<feature type="region of interest" description="Disordered" evidence="1">
    <location>
        <begin position="418"/>
        <end position="460"/>
    </location>
</feature>
<comment type="caution">
    <text evidence="3">The sequence shown here is derived from an EMBL/GenBank/DDBJ whole genome shotgun (WGS) entry which is preliminary data.</text>
</comment>
<dbReference type="InterPro" id="IPR013792">
    <property type="entry name" value="RNA3'P_cycl/enolpyr_Trfase_a/b"/>
</dbReference>
<dbReference type="GO" id="GO:0003963">
    <property type="term" value="F:RNA-3'-phosphate cyclase activity"/>
    <property type="evidence" value="ECO:0007669"/>
    <property type="project" value="TreeGrafter"/>
</dbReference>
<evidence type="ECO:0000256" key="1">
    <source>
        <dbReference type="SAM" id="MobiDB-lite"/>
    </source>
</evidence>
<gene>
    <name evidence="3" type="ORF">B0A55_13151</name>
</gene>
<name>A0A4U0W5Y4_9PEZI</name>
<dbReference type="STRING" id="329884.A0A4U0W5Y4"/>
<protein>
    <recommendedName>
        <fullName evidence="2">RNA 3'-terminal phosphate cyclase domain-containing protein</fullName>
    </recommendedName>
</protein>
<dbReference type="Pfam" id="PF01137">
    <property type="entry name" value="RTC"/>
    <property type="match status" value="1"/>
</dbReference>
<dbReference type="SUPFAM" id="SSF55205">
    <property type="entry name" value="EPT/RTPC-like"/>
    <property type="match status" value="1"/>
</dbReference>
<reference evidence="3 4" key="1">
    <citation type="submission" date="2017-03" db="EMBL/GenBank/DDBJ databases">
        <title>Genomes of endolithic fungi from Antarctica.</title>
        <authorList>
            <person name="Coleine C."/>
            <person name="Masonjones S."/>
            <person name="Stajich J.E."/>
        </authorList>
    </citation>
    <scope>NUCLEOTIDE SEQUENCE [LARGE SCALE GENOMIC DNA]</scope>
    <source>
        <strain evidence="3 4">CCFEE 5184</strain>
    </source>
</reference>
<dbReference type="InterPro" id="IPR037136">
    <property type="entry name" value="RNA3'_phos_cyclase_dom_sf"/>
</dbReference>
<dbReference type="InterPro" id="IPR023797">
    <property type="entry name" value="RNA3'_phos_cyclase_dom"/>
</dbReference>
<dbReference type="PANTHER" id="PTHR11096">
    <property type="entry name" value="RNA 3' TERMINAL PHOSPHATE CYCLASE"/>
    <property type="match status" value="1"/>
</dbReference>
<feature type="compositionally biased region" description="Basic and acidic residues" evidence="1">
    <location>
        <begin position="443"/>
        <end position="460"/>
    </location>
</feature>
<organism evidence="3 4">
    <name type="scientific">Friedmanniomyces simplex</name>
    <dbReference type="NCBI Taxonomy" id="329884"/>
    <lineage>
        <taxon>Eukaryota</taxon>
        <taxon>Fungi</taxon>
        <taxon>Dikarya</taxon>
        <taxon>Ascomycota</taxon>
        <taxon>Pezizomycotina</taxon>
        <taxon>Dothideomycetes</taxon>
        <taxon>Dothideomycetidae</taxon>
        <taxon>Mycosphaerellales</taxon>
        <taxon>Teratosphaeriaceae</taxon>
        <taxon>Friedmanniomyces</taxon>
    </lineage>
</organism>
<accession>A0A4U0W5Y4</accession>
<dbReference type="AlphaFoldDB" id="A0A4U0W5Y4"/>
<dbReference type="OrthoDB" id="25029at2759"/>
<proteinExistence type="predicted"/>